<evidence type="ECO:0000256" key="1">
    <source>
        <dbReference type="ARBA" id="ARBA00004496"/>
    </source>
</evidence>
<dbReference type="GO" id="GO:0002926">
    <property type="term" value="P:tRNA wobble base 5-methoxycarbonylmethyl-2-thiouridinylation"/>
    <property type="evidence" value="ECO:0007669"/>
    <property type="project" value="TreeGrafter"/>
</dbReference>
<comment type="pathway">
    <text evidence="2">tRNA modification; 5-methoxycarbonylmethyl-2-thiouridine-tRNA biosynthesis.</text>
</comment>
<dbReference type="InterPro" id="IPR056165">
    <property type="entry name" value="Beta-prop_ELP1_2nd"/>
</dbReference>
<dbReference type="InterPro" id="IPR056167">
    <property type="entry name" value="A-sol_ELP1"/>
</dbReference>
<comment type="subcellular location">
    <subcellularLocation>
        <location evidence="1">Cytoplasm</location>
    </subcellularLocation>
</comment>
<dbReference type="SUPFAM" id="SSF50978">
    <property type="entry name" value="WD40 repeat-like"/>
    <property type="match status" value="1"/>
</dbReference>
<dbReference type="Pfam" id="PF23936">
    <property type="entry name" value="HB_ELP1"/>
    <property type="match status" value="1"/>
</dbReference>
<dbReference type="InterPro" id="IPR015943">
    <property type="entry name" value="WD40/YVTN_repeat-like_dom_sf"/>
</dbReference>
<dbReference type="PIRSF" id="PIRSF017233">
    <property type="entry name" value="IKAP"/>
    <property type="match status" value="1"/>
</dbReference>
<evidence type="ECO:0000256" key="8">
    <source>
        <dbReference type="SAM" id="MobiDB-lite"/>
    </source>
</evidence>
<evidence type="ECO:0000259" key="9">
    <source>
        <dbReference type="Pfam" id="PF04762"/>
    </source>
</evidence>
<dbReference type="GO" id="GO:0005829">
    <property type="term" value="C:cytosol"/>
    <property type="evidence" value="ECO:0007669"/>
    <property type="project" value="TreeGrafter"/>
</dbReference>
<feature type="compositionally biased region" description="Basic residues" evidence="8">
    <location>
        <begin position="1270"/>
        <end position="1283"/>
    </location>
</feature>
<reference evidence="14 15" key="1">
    <citation type="submission" date="2017-11" db="EMBL/GenBank/DDBJ databases">
        <title>De novo assembly and phasing of dikaryotic genomes from two isolates of Puccinia coronata f. sp. avenae, the causal agent of oat crown rust.</title>
        <authorList>
            <person name="Miller M.E."/>
            <person name="Zhang Y."/>
            <person name="Omidvar V."/>
            <person name="Sperschneider J."/>
            <person name="Schwessinger B."/>
            <person name="Raley C."/>
            <person name="Palmer J.M."/>
            <person name="Garnica D."/>
            <person name="Upadhyaya N."/>
            <person name="Rathjen J."/>
            <person name="Taylor J.M."/>
            <person name="Park R.F."/>
            <person name="Dodds P.N."/>
            <person name="Hirsch C.D."/>
            <person name="Kianian S.F."/>
            <person name="Figueroa M."/>
        </authorList>
    </citation>
    <scope>NUCLEOTIDE SEQUENCE [LARGE SCALE GENOMIC DNA]</scope>
    <source>
        <strain evidence="14">12SD80</strain>
    </source>
</reference>
<gene>
    <name evidence="14" type="ORF">PCASD_19414</name>
</gene>
<keyword evidence="4" id="KW-0963">Cytoplasm</keyword>
<dbReference type="PANTHER" id="PTHR12747:SF0">
    <property type="entry name" value="ELONGATOR COMPLEX PROTEIN 1"/>
    <property type="match status" value="1"/>
</dbReference>
<evidence type="ECO:0000256" key="7">
    <source>
        <dbReference type="SAM" id="Coils"/>
    </source>
</evidence>
<protein>
    <recommendedName>
        <fullName evidence="6">Elongator complex protein 1</fullName>
    </recommendedName>
</protein>
<dbReference type="InterPro" id="IPR006849">
    <property type="entry name" value="Elp1"/>
</dbReference>
<dbReference type="Pfam" id="PF23797">
    <property type="entry name" value="Beta-prop_ELP1_2nd"/>
    <property type="match status" value="1"/>
</dbReference>
<sequence>MKSLLHRSTVIGNLIELSLSQTKLCLNPDDGRLFLAALQPNGVSVYCLTFSTHQKHPSQCLATLDLTPPPEDQQHSSAGNPAIIDLKFLPESSQLCLITSDGQISVGSIEDLGTTEQTDSHIQFDNIGSFEDGIRSVSWSPDDELLVIITQSEKLVILTKTFDLLCESQIEYERFGEDQPINLGWGNKATQFHGSLGKSAAQASPTPTAPAEIDHSSDAYDISWRGDGAFFAITCPAKQTKNKSTPRLVKVYSRAGSLSSSSGTISKSQLGDRIAWRPEGSIIASSVLDLEKDRLNIIFFERNGLQRYGFDLNEIDSIANIWGLAWNSDSSILAVGVEKRYKNDSADDHTHKSIYAVQLWTRNNYHWYLKHEVQSDLCDQANAESSPTIMWHPELPLCMYISLGNGLVEMRQFVWESLVDPKPKPEDTGSVAVIDGYQILLTPFRFQLVPPPMSTFQLSTQSFPSVAHPRIPTHIAFSPRSSLLCALFPGGDVSCYLWQLSPIKIPPSTPVESICVNLRCHFPTRILCRQMIIIEPTDDQRNGHVYSPVLVVLFSELDSTNKLRDGVHIQRIRTDAAEQAPLEIPSEGQKPSRFYASEGEEWWKIFPGGACGYVQTSQGLIKKVSCKQEGPSIDFAIENISFRLAEFCPIVQCIHSHSISSDDSRQSRALGLTASGKLFLNQELVANDCSSFTADSDHLLYTTFSHQLKFIELSGLFQSENVSSDLGGSAVEPSQAARFTPSMVRAVERGSMIITSVPSSMKVILQMPRGNLEAIHPRPMVLRCICLDFLKNGRWKEAFMQCRMHKIDFNLLIDFDRKKFLEEGVAGLVTQVDNNDHFGLFLSSLKPLDVTAELYPIVQNWKSSHVKELPSSMSDDQKINTVCDLMVQQLMQKQVQWGYINSILTAMVCRKPPDYKSALGLLTPLRSEFPDKVEDAVKYIIFLSDVNELYKFALSMYDLSLVILIAQHSQKDPKEYLPFLQSLRDLDLNMRKFKIDDHLGNYASGLRHLSAVHDVHFDAVVRYTQLHALYSLALDLYSSDAEKTKTLRNIQGDWLMETNKPFEAGLAFTLAGEIEKAVEGYRQAEGWQEMFALIIQHPESFDMTENAKDMANRLAASGRSLEAATVLLEFADDMELAVSALCDGQAFSQAIRTSLSKSRPTLITEVILPAAEEFSQSFLEELDQLQEDLTKQAARLAELKLARETNPDLFFLSQKDKDGEDANEALDGVDALTEATTVFRTDYSRYTQGVQKSGQSAVSTRSGRSSMKSSKMRKKEAKKKAAGKKGSVYEEEYLLNTLVKVSTEKLSSLQNTSGSLLPALVQLMSFSPSAAPALLETGRKIQDKLGLFQADLATKVQTVWDQREPKEDAVADGANDAPPAVAIQISSTPLALATLVPRPLVSTSSDWKLTLI</sequence>
<feature type="domain" description="ELP1 three-helical bundle" evidence="13">
    <location>
        <begin position="1166"/>
        <end position="1323"/>
    </location>
</feature>
<feature type="region of interest" description="Disordered" evidence="8">
    <location>
        <begin position="1250"/>
        <end position="1283"/>
    </location>
</feature>
<dbReference type="Pfam" id="PF04762">
    <property type="entry name" value="Beta-prop_ELP1_1st"/>
    <property type="match status" value="1"/>
</dbReference>
<dbReference type="InterPro" id="IPR056164">
    <property type="entry name" value="Beta-prop_ELP1_1st"/>
</dbReference>
<evidence type="ECO:0000313" key="15">
    <source>
        <dbReference type="Proteomes" id="UP000235392"/>
    </source>
</evidence>
<evidence type="ECO:0000256" key="6">
    <source>
        <dbReference type="ARBA" id="ARBA00029535"/>
    </source>
</evidence>
<dbReference type="GO" id="GO:0000049">
    <property type="term" value="F:tRNA binding"/>
    <property type="evidence" value="ECO:0007669"/>
    <property type="project" value="TreeGrafter"/>
</dbReference>
<feature type="coiled-coil region" evidence="7">
    <location>
        <begin position="1175"/>
        <end position="1202"/>
    </location>
</feature>
<evidence type="ECO:0000313" key="14">
    <source>
        <dbReference type="EMBL" id="PLW12278.1"/>
    </source>
</evidence>
<feature type="domain" description="ELP1 TPR" evidence="11">
    <location>
        <begin position="991"/>
        <end position="1152"/>
    </location>
</feature>
<keyword evidence="5" id="KW-0819">tRNA processing</keyword>
<evidence type="ECO:0000256" key="2">
    <source>
        <dbReference type="ARBA" id="ARBA00005043"/>
    </source>
</evidence>
<proteinExistence type="inferred from homology"/>
<comment type="similarity">
    <text evidence="3">Belongs to the ELP1/IKA1 family.</text>
</comment>
<name>A0A2N5SG94_9BASI</name>
<feature type="domain" description="ELP1 N-terminal second beta-propeller" evidence="10">
    <location>
        <begin position="433"/>
        <end position="754"/>
    </location>
</feature>
<dbReference type="PANTHER" id="PTHR12747">
    <property type="entry name" value="ELONGATOR COMPLEX PROTEIN 1"/>
    <property type="match status" value="1"/>
</dbReference>
<evidence type="ECO:0000256" key="4">
    <source>
        <dbReference type="ARBA" id="ARBA00022490"/>
    </source>
</evidence>
<dbReference type="Gene3D" id="2.130.10.10">
    <property type="entry name" value="YVTN repeat-like/Quinoprotein amine dehydrogenase"/>
    <property type="match status" value="1"/>
</dbReference>
<keyword evidence="7" id="KW-0175">Coiled coil</keyword>
<evidence type="ECO:0000259" key="12">
    <source>
        <dbReference type="Pfam" id="PF23925"/>
    </source>
</evidence>
<feature type="domain" description="ELP1 alpha-solenoid" evidence="12">
    <location>
        <begin position="778"/>
        <end position="983"/>
    </location>
</feature>
<evidence type="ECO:0000259" key="10">
    <source>
        <dbReference type="Pfam" id="PF23797"/>
    </source>
</evidence>
<comment type="caution">
    <text evidence="14">The sequence shown here is derived from an EMBL/GenBank/DDBJ whole genome shotgun (WGS) entry which is preliminary data.</text>
</comment>
<dbReference type="InterPro" id="IPR056169">
    <property type="entry name" value="HB_ELP1"/>
</dbReference>
<dbReference type="Pfam" id="PF23925">
    <property type="entry name" value="A-sol_ELP1"/>
    <property type="match status" value="1"/>
</dbReference>
<dbReference type="InterPro" id="IPR036322">
    <property type="entry name" value="WD40_repeat_dom_sf"/>
</dbReference>
<feature type="compositionally biased region" description="Polar residues" evidence="8">
    <location>
        <begin position="1250"/>
        <end position="1260"/>
    </location>
</feature>
<organism evidence="14 15">
    <name type="scientific">Puccinia coronata f. sp. avenae</name>
    <dbReference type="NCBI Taxonomy" id="200324"/>
    <lineage>
        <taxon>Eukaryota</taxon>
        <taxon>Fungi</taxon>
        <taxon>Dikarya</taxon>
        <taxon>Basidiomycota</taxon>
        <taxon>Pucciniomycotina</taxon>
        <taxon>Pucciniomycetes</taxon>
        <taxon>Pucciniales</taxon>
        <taxon>Pucciniaceae</taxon>
        <taxon>Puccinia</taxon>
    </lineage>
</organism>
<evidence type="ECO:0000256" key="5">
    <source>
        <dbReference type="ARBA" id="ARBA00022694"/>
    </source>
</evidence>
<evidence type="ECO:0000259" key="11">
    <source>
        <dbReference type="Pfam" id="PF23878"/>
    </source>
</evidence>
<accession>A0A2N5SG94</accession>
<evidence type="ECO:0000259" key="13">
    <source>
        <dbReference type="Pfam" id="PF23936"/>
    </source>
</evidence>
<dbReference type="EMBL" id="PGCI01000891">
    <property type="protein sequence ID" value="PLW12278.1"/>
    <property type="molecule type" value="Genomic_DNA"/>
</dbReference>
<dbReference type="Proteomes" id="UP000235392">
    <property type="component" value="Unassembled WGS sequence"/>
</dbReference>
<dbReference type="UniPathway" id="UPA00988"/>
<dbReference type="Pfam" id="PF23878">
    <property type="entry name" value="TPR_ELP1"/>
    <property type="match status" value="1"/>
</dbReference>
<dbReference type="GO" id="GO:0033588">
    <property type="term" value="C:elongator holoenzyme complex"/>
    <property type="evidence" value="ECO:0007669"/>
    <property type="project" value="InterPro"/>
</dbReference>
<evidence type="ECO:0000256" key="3">
    <source>
        <dbReference type="ARBA" id="ARBA00006086"/>
    </source>
</evidence>
<dbReference type="InterPro" id="IPR056166">
    <property type="entry name" value="TPR_ELP1"/>
</dbReference>
<feature type="domain" description="ELP1 first N-terminal beta-propeller" evidence="9">
    <location>
        <begin position="58"/>
        <end position="394"/>
    </location>
</feature>